<keyword evidence="9 15" id="KW-0479">Metal-binding</keyword>
<dbReference type="InterPro" id="IPR029057">
    <property type="entry name" value="PRTase-like"/>
</dbReference>
<keyword evidence="8 15" id="KW-0808">Transferase</keyword>
<comment type="caution">
    <text evidence="17">The sequence shown here is derived from an EMBL/GenBank/DDBJ whole genome shotgun (WGS) entry which is preliminary data.</text>
</comment>
<comment type="subcellular location">
    <subcellularLocation>
        <location evidence="2 15">Cytoplasm</location>
    </subcellularLocation>
</comment>
<dbReference type="GO" id="GO:0006178">
    <property type="term" value="P:guanine salvage"/>
    <property type="evidence" value="ECO:0007669"/>
    <property type="project" value="TreeGrafter"/>
</dbReference>
<evidence type="ECO:0000256" key="5">
    <source>
        <dbReference type="ARBA" id="ARBA00011895"/>
    </source>
</evidence>
<dbReference type="GO" id="GO:0000287">
    <property type="term" value="F:magnesium ion binding"/>
    <property type="evidence" value="ECO:0007669"/>
    <property type="project" value="TreeGrafter"/>
</dbReference>
<dbReference type="EC" id="2.4.2.8" evidence="5 15"/>
<dbReference type="InterPro" id="IPR050408">
    <property type="entry name" value="HGPRT"/>
</dbReference>
<dbReference type="Pfam" id="PF00156">
    <property type="entry name" value="Pribosyltran"/>
    <property type="match status" value="1"/>
</dbReference>
<evidence type="ECO:0000256" key="10">
    <source>
        <dbReference type="ARBA" id="ARBA00022726"/>
    </source>
</evidence>
<dbReference type="UniPathway" id="UPA00591">
    <property type="reaction ID" value="UER00648"/>
</dbReference>
<comment type="similarity">
    <text evidence="4 15">Belongs to the purine/pyrimidine phosphoribosyltransferase family.</text>
</comment>
<evidence type="ECO:0000256" key="14">
    <source>
        <dbReference type="ARBA" id="ARBA00049402"/>
    </source>
</evidence>
<comment type="cofactor">
    <cofactor evidence="1 15">
        <name>Mg(2+)</name>
        <dbReference type="ChEBI" id="CHEBI:18420"/>
    </cofactor>
</comment>
<dbReference type="EMBL" id="DRSQ01000121">
    <property type="protein sequence ID" value="HHE32135.1"/>
    <property type="molecule type" value="Genomic_DNA"/>
</dbReference>
<evidence type="ECO:0000256" key="1">
    <source>
        <dbReference type="ARBA" id="ARBA00001946"/>
    </source>
</evidence>
<name>A0A7C5DIH2_9CHLB</name>
<gene>
    <name evidence="17" type="primary">hpt</name>
    <name evidence="17" type="ORF">ENL07_05775</name>
</gene>
<evidence type="ECO:0000256" key="3">
    <source>
        <dbReference type="ARBA" id="ARBA00004669"/>
    </source>
</evidence>
<dbReference type="Proteomes" id="UP000886058">
    <property type="component" value="Unassembled WGS sequence"/>
</dbReference>
<dbReference type="GO" id="GO:0032263">
    <property type="term" value="P:GMP salvage"/>
    <property type="evidence" value="ECO:0007669"/>
    <property type="project" value="TreeGrafter"/>
</dbReference>
<evidence type="ECO:0000256" key="13">
    <source>
        <dbReference type="ARBA" id="ARBA00048811"/>
    </source>
</evidence>
<dbReference type="InterPro" id="IPR005904">
    <property type="entry name" value="Hxn_phspho_trans"/>
</dbReference>
<keyword evidence="7 15" id="KW-0328">Glycosyltransferase</keyword>
<evidence type="ECO:0000256" key="9">
    <source>
        <dbReference type="ARBA" id="ARBA00022723"/>
    </source>
</evidence>
<dbReference type="PANTHER" id="PTHR43340">
    <property type="entry name" value="HYPOXANTHINE-GUANINE PHOSPHORIBOSYLTRANSFERASE"/>
    <property type="match status" value="1"/>
</dbReference>
<evidence type="ECO:0000256" key="6">
    <source>
        <dbReference type="ARBA" id="ARBA00022490"/>
    </source>
</evidence>
<dbReference type="InterPro" id="IPR000836">
    <property type="entry name" value="PRTase_dom"/>
</dbReference>
<evidence type="ECO:0000256" key="8">
    <source>
        <dbReference type="ARBA" id="ARBA00022679"/>
    </source>
</evidence>
<dbReference type="NCBIfam" id="TIGR01203">
    <property type="entry name" value="HGPRTase"/>
    <property type="match status" value="1"/>
</dbReference>
<evidence type="ECO:0000256" key="4">
    <source>
        <dbReference type="ARBA" id="ARBA00008391"/>
    </source>
</evidence>
<evidence type="ECO:0000256" key="15">
    <source>
        <dbReference type="RuleBase" id="RU364099"/>
    </source>
</evidence>
<dbReference type="Gene3D" id="3.40.50.2020">
    <property type="match status" value="1"/>
</dbReference>
<comment type="catalytic activity">
    <reaction evidence="14">
        <text>IMP + diphosphate = hypoxanthine + 5-phospho-alpha-D-ribose 1-diphosphate</text>
        <dbReference type="Rhea" id="RHEA:17973"/>
        <dbReference type="ChEBI" id="CHEBI:17368"/>
        <dbReference type="ChEBI" id="CHEBI:33019"/>
        <dbReference type="ChEBI" id="CHEBI:58017"/>
        <dbReference type="ChEBI" id="CHEBI:58053"/>
        <dbReference type="EC" id="2.4.2.8"/>
    </reaction>
    <physiologicalReaction direction="right-to-left" evidence="14">
        <dbReference type="Rhea" id="RHEA:17975"/>
    </physiologicalReaction>
</comment>
<dbReference type="CDD" id="cd06223">
    <property type="entry name" value="PRTases_typeI"/>
    <property type="match status" value="1"/>
</dbReference>
<keyword evidence="6 15" id="KW-0963">Cytoplasm</keyword>
<dbReference type="PANTHER" id="PTHR43340:SF1">
    <property type="entry name" value="HYPOXANTHINE PHOSPHORIBOSYLTRANSFERASE"/>
    <property type="match status" value="1"/>
</dbReference>
<dbReference type="GO" id="GO:0004422">
    <property type="term" value="F:hypoxanthine phosphoribosyltransferase activity"/>
    <property type="evidence" value="ECO:0007669"/>
    <property type="project" value="InterPro"/>
</dbReference>
<dbReference type="GO" id="GO:0000166">
    <property type="term" value="F:nucleotide binding"/>
    <property type="evidence" value="ECO:0007669"/>
    <property type="project" value="UniProtKB-KW"/>
</dbReference>
<dbReference type="GO" id="GO:0052657">
    <property type="term" value="F:guanine phosphoribosyltransferase activity"/>
    <property type="evidence" value="ECO:0007669"/>
    <property type="project" value="UniProtKB-ARBA"/>
</dbReference>
<evidence type="ECO:0000259" key="16">
    <source>
        <dbReference type="Pfam" id="PF00156"/>
    </source>
</evidence>
<dbReference type="AlphaFoldDB" id="A0A7C5DIH2"/>
<dbReference type="GO" id="GO:0005829">
    <property type="term" value="C:cytosol"/>
    <property type="evidence" value="ECO:0007669"/>
    <property type="project" value="TreeGrafter"/>
</dbReference>
<evidence type="ECO:0000313" key="17">
    <source>
        <dbReference type="EMBL" id="HHE32135.1"/>
    </source>
</evidence>
<comment type="pathway">
    <text evidence="3 15">Purine metabolism; IMP biosynthesis via salvage pathway; IMP from hypoxanthine: step 1/1.</text>
</comment>
<accession>A0A7C5DIH2</accession>
<keyword evidence="12 15" id="KW-0460">Magnesium</keyword>
<dbReference type="SUPFAM" id="SSF53271">
    <property type="entry name" value="PRTase-like"/>
    <property type="match status" value="1"/>
</dbReference>
<keyword evidence="11 15" id="KW-0547">Nucleotide-binding</keyword>
<evidence type="ECO:0000256" key="2">
    <source>
        <dbReference type="ARBA" id="ARBA00004496"/>
    </source>
</evidence>
<proteinExistence type="inferred from homology"/>
<comment type="catalytic activity">
    <reaction evidence="13">
        <text>GMP + diphosphate = guanine + 5-phospho-alpha-D-ribose 1-diphosphate</text>
        <dbReference type="Rhea" id="RHEA:25424"/>
        <dbReference type="ChEBI" id="CHEBI:16235"/>
        <dbReference type="ChEBI" id="CHEBI:33019"/>
        <dbReference type="ChEBI" id="CHEBI:58017"/>
        <dbReference type="ChEBI" id="CHEBI:58115"/>
        <dbReference type="EC" id="2.4.2.8"/>
    </reaction>
    <physiologicalReaction direction="right-to-left" evidence="13">
        <dbReference type="Rhea" id="RHEA:25426"/>
    </physiologicalReaction>
</comment>
<sequence length="174" mass="19750">MESLAHKELISAERLQKRIAELAREISGDLKGIDLLTVVCVLKGAFIFTADLVRHLSLPCRIEFIRASSYGDRRTSSGQVKLEHHETIEFEGQHVLLVEDILDTGRTLSRIVTELEQQHPASMHVCTLLDKPSHRIVPFEAHYTGFMIPDHFVVGYGLDADEQYRELPFISVEN</sequence>
<evidence type="ECO:0000256" key="12">
    <source>
        <dbReference type="ARBA" id="ARBA00022842"/>
    </source>
</evidence>
<reference evidence="17" key="1">
    <citation type="journal article" date="2020" name="mSystems">
        <title>Genome- and Community-Level Interaction Insights into Carbon Utilization and Element Cycling Functions of Hydrothermarchaeota in Hydrothermal Sediment.</title>
        <authorList>
            <person name="Zhou Z."/>
            <person name="Liu Y."/>
            <person name="Xu W."/>
            <person name="Pan J."/>
            <person name="Luo Z.H."/>
            <person name="Li M."/>
        </authorList>
    </citation>
    <scope>NUCLEOTIDE SEQUENCE [LARGE SCALE GENOMIC DNA]</scope>
    <source>
        <strain evidence="17">HyVt-633</strain>
    </source>
</reference>
<feature type="domain" description="Phosphoribosyltransferase" evidence="16">
    <location>
        <begin position="12"/>
        <end position="160"/>
    </location>
</feature>
<evidence type="ECO:0000256" key="11">
    <source>
        <dbReference type="ARBA" id="ARBA00022741"/>
    </source>
</evidence>
<keyword evidence="10 15" id="KW-0660">Purine salvage</keyword>
<dbReference type="GO" id="GO:0032264">
    <property type="term" value="P:IMP salvage"/>
    <property type="evidence" value="ECO:0007669"/>
    <property type="project" value="UniProtKB-UniPathway"/>
</dbReference>
<evidence type="ECO:0000256" key="7">
    <source>
        <dbReference type="ARBA" id="ARBA00022676"/>
    </source>
</evidence>
<dbReference type="GO" id="GO:0046100">
    <property type="term" value="P:hypoxanthine metabolic process"/>
    <property type="evidence" value="ECO:0007669"/>
    <property type="project" value="TreeGrafter"/>
</dbReference>
<dbReference type="GO" id="GO:0006166">
    <property type="term" value="P:purine ribonucleoside salvage"/>
    <property type="evidence" value="ECO:0007669"/>
    <property type="project" value="UniProtKB-KW"/>
</dbReference>
<organism evidence="17">
    <name type="scientific">Chlorobaculum parvum</name>
    <dbReference type="NCBI Taxonomy" id="274539"/>
    <lineage>
        <taxon>Bacteria</taxon>
        <taxon>Pseudomonadati</taxon>
        <taxon>Chlorobiota</taxon>
        <taxon>Chlorobiia</taxon>
        <taxon>Chlorobiales</taxon>
        <taxon>Chlorobiaceae</taxon>
        <taxon>Chlorobaculum</taxon>
    </lineage>
</organism>
<dbReference type="FunFam" id="3.40.50.2020:FF:000006">
    <property type="entry name" value="Hypoxanthine phosphoribosyltransferase"/>
    <property type="match status" value="1"/>
</dbReference>
<protein>
    <recommendedName>
        <fullName evidence="5 15">Hypoxanthine phosphoribosyltransferase</fullName>
        <ecNumber evidence="5 15">2.4.2.8</ecNumber>
    </recommendedName>
</protein>